<evidence type="ECO:0000256" key="1">
    <source>
        <dbReference type="SAM" id="MobiDB-lite"/>
    </source>
</evidence>
<feature type="compositionally biased region" description="Basic residues" evidence="1">
    <location>
        <begin position="1"/>
        <end position="10"/>
    </location>
</feature>
<feature type="transmembrane region" description="Helical" evidence="2">
    <location>
        <begin position="283"/>
        <end position="311"/>
    </location>
</feature>
<dbReference type="eggNOG" id="ENOG502Z8GG">
    <property type="taxonomic scope" value="Bacteria"/>
</dbReference>
<feature type="transmembrane region" description="Helical" evidence="2">
    <location>
        <begin position="124"/>
        <end position="146"/>
    </location>
</feature>
<evidence type="ECO:0000313" key="4">
    <source>
        <dbReference type="Proteomes" id="UP000013167"/>
    </source>
</evidence>
<dbReference type="HOGENOM" id="CLU_571952_0_0_11"/>
<accession>N0E4U9</accession>
<feature type="transmembrane region" description="Helical" evidence="2">
    <location>
        <begin position="95"/>
        <end position="118"/>
    </location>
</feature>
<gene>
    <name evidence="3" type="ORF">BN10_720034</name>
</gene>
<dbReference type="STRING" id="1193181.BN10_720034"/>
<sequence>MSRRTGRSVRRGQMPRPSSRARRMVRGRSPRRLMARPMTRRSAGVLAAPPRPRNPFLVFSTSVRPWAVGLTLAAFVGAGFAFVWAWAIGRQSYNVWGALLVAPLFIAVNALLIWRVAAREPSPWFARLIGFAFLAKMAGTMVRYYVAYVVYDGASDAERYNLAAAFQYRSWRQGAVTWDLETARGTQYMELITTAVYTVIGPTTLAAFMVYGAFAFWGAYLLYRAFRIALPDGDHRRYALLVFLLPSMLYWPSSIGKESWLMLFVGVTALGAAKFFAGQHGSMALLATGAVGTALIRPHIAVLLFAALLVAQLFRPASTQVTGILNKFGGIFVMGAAAWVLATQSAELLGTDDFSWQAVSESLDMAGARTTVGGSEFTPVPVESPLGFPAAALTVLFRPFPWEAGNAQMLVQSLEGLFLLALTVASWPRLRRLPGILRCNPYVVFSLVYTGAFIVAFSGFANFGILARQRVLMLPFFLVLLALPAVRRRNDLDDEGFGGDEAESVRHQEVASLGGVRRR</sequence>
<dbReference type="EMBL" id="CAIZ01000144">
    <property type="protein sequence ID" value="CCH70955.1"/>
    <property type="molecule type" value="Genomic_DNA"/>
</dbReference>
<evidence type="ECO:0000256" key="2">
    <source>
        <dbReference type="SAM" id="Phobius"/>
    </source>
</evidence>
<dbReference type="Proteomes" id="UP000013167">
    <property type="component" value="Unassembled WGS sequence"/>
</dbReference>
<dbReference type="AlphaFoldDB" id="N0E4U9"/>
<organism evidence="3 4">
    <name type="scientific">Phycicoccus elongatus Lp2</name>
    <dbReference type="NCBI Taxonomy" id="1193181"/>
    <lineage>
        <taxon>Bacteria</taxon>
        <taxon>Bacillati</taxon>
        <taxon>Actinomycetota</taxon>
        <taxon>Actinomycetes</taxon>
        <taxon>Micrococcales</taxon>
        <taxon>Intrasporangiaceae</taxon>
        <taxon>Phycicoccus</taxon>
    </lineage>
</organism>
<keyword evidence="2" id="KW-0812">Transmembrane</keyword>
<comment type="caution">
    <text evidence="3">The sequence shown here is derived from an EMBL/GenBank/DDBJ whole genome shotgun (WGS) entry which is preliminary data.</text>
</comment>
<feature type="transmembrane region" description="Helical" evidence="2">
    <location>
        <begin position="65"/>
        <end position="88"/>
    </location>
</feature>
<name>N0E4U9_9MICO</name>
<evidence type="ECO:0000313" key="3">
    <source>
        <dbReference type="EMBL" id="CCH70955.1"/>
    </source>
</evidence>
<reference evidence="3 4" key="1">
    <citation type="journal article" date="2013" name="ISME J.">
        <title>A metabolic model for members of the genus Tetrasphaera involved in enhanced biological phosphorus removal.</title>
        <authorList>
            <person name="Kristiansen R."/>
            <person name="Nguyen H.T.T."/>
            <person name="Saunders A.M."/>
            <person name="Nielsen J.L."/>
            <person name="Wimmer R."/>
            <person name="Le V.Q."/>
            <person name="McIlroy S.J."/>
            <person name="Petrovski S."/>
            <person name="Seviour R.J."/>
            <person name="Calteau A."/>
            <person name="Nielsen K.L."/>
            <person name="Nielsen P.H."/>
        </authorList>
    </citation>
    <scope>NUCLEOTIDE SEQUENCE [LARGE SCALE GENOMIC DNA]</scope>
    <source>
        <strain evidence="3 4">Lp2</strain>
    </source>
</reference>
<feature type="region of interest" description="Disordered" evidence="1">
    <location>
        <begin position="1"/>
        <end position="26"/>
    </location>
</feature>
<feature type="transmembrane region" description="Helical" evidence="2">
    <location>
        <begin position="235"/>
        <end position="253"/>
    </location>
</feature>
<keyword evidence="2" id="KW-0472">Membrane</keyword>
<feature type="transmembrane region" description="Helical" evidence="2">
    <location>
        <begin position="442"/>
        <end position="461"/>
    </location>
</feature>
<protein>
    <submittedName>
        <fullName evidence="3">Uncharacterized protein</fullName>
    </submittedName>
</protein>
<feature type="transmembrane region" description="Helical" evidence="2">
    <location>
        <begin position="467"/>
        <end position="486"/>
    </location>
</feature>
<keyword evidence="2" id="KW-1133">Transmembrane helix</keyword>
<feature type="transmembrane region" description="Helical" evidence="2">
    <location>
        <begin position="323"/>
        <end position="342"/>
    </location>
</feature>
<feature type="transmembrane region" description="Helical" evidence="2">
    <location>
        <begin position="409"/>
        <end position="430"/>
    </location>
</feature>
<feature type="transmembrane region" description="Helical" evidence="2">
    <location>
        <begin position="194"/>
        <end position="223"/>
    </location>
</feature>
<keyword evidence="4" id="KW-1185">Reference proteome</keyword>
<proteinExistence type="predicted"/>